<keyword evidence="2" id="KW-0812">Transmembrane</keyword>
<feature type="transmembrane region" description="Helical" evidence="2">
    <location>
        <begin position="699"/>
        <end position="718"/>
    </location>
</feature>
<evidence type="ECO:0000256" key="1">
    <source>
        <dbReference type="SAM" id="Coils"/>
    </source>
</evidence>
<evidence type="ECO:0000313" key="4">
    <source>
        <dbReference type="EMBL" id="QFG74180.1"/>
    </source>
</evidence>
<keyword evidence="2" id="KW-1133">Transmembrane helix</keyword>
<evidence type="ECO:0000259" key="3">
    <source>
        <dbReference type="PROSITE" id="PS50011"/>
    </source>
</evidence>
<dbReference type="Gene3D" id="1.10.510.10">
    <property type="entry name" value="Transferase(Phosphotransferase) domain 1"/>
    <property type="match status" value="1"/>
</dbReference>
<evidence type="ECO:0000256" key="2">
    <source>
        <dbReference type="SAM" id="Phobius"/>
    </source>
</evidence>
<dbReference type="GO" id="GO:0004674">
    <property type="term" value="F:protein serine/threonine kinase activity"/>
    <property type="evidence" value="ECO:0007669"/>
    <property type="project" value="TreeGrafter"/>
</dbReference>
<reference evidence="4" key="1">
    <citation type="journal article" date="2019" name="Philos. Trans. R. Soc. Lond., B, Biol. Sci.">
        <title>Targeted metagenomic recovery of four divergent viruses reveals shared and distinctive characteristics of giant viruses of marine eukaryotes.</title>
        <authorList>
            <person name="Needham D.M."/>
            <person name="Poirier C."/>
            <person name="Hehenberger E."/>
            <person name="Jimenez V."/>
            <person name="Swalwell J.E."/>
            <person name="Santoro A.E."/>
            <person name="Worden A.Z."/>
        </authorList>
    </citation>
    <scope>NUCLEOTIDE SEQUENCE</scope>
    <source>
        <strain evidence="4">OPacV-662</strain>
    </source>
</reference>
<organism evidence="4">
    <name type="scientific">Megaviridae environmental sample</name>
    <dbReference type="NCBI Taxonomy" id="1737588"/>
    <lineage>
        <taxon>Viruses</taxon>
        <taxon>Varidnaviria</taxon>
        <taxon>Bamfordvirae</taxon>
        <taxon>Nucleocytoviricota</taxon>
        <taxon>Megaviricetes</taxon>
        <taxon>Imitervirales</taxon>
        <taxon>Mimiviridae</taxon>
        <taxon>environmental samples</taxon>
    </lineage>
</organism>
<name>A0A5J6VJS0_9VIRU</name>
<dbReference type="GO" id="GO:0005524">
    <property type="term" value="F:ATP binding"/>
    <property type="evidence" value="ECO:0007669"/>
    <property type="project" value="InterPro"/>
</dbReference>
<keyword evidence="4" id="KW-0418">Kinase</keyword>
<dbReference type="PROSITE" id="PS50011">
    <property type="entry name" value="PROTEIN_KINASE_DOM"/>
    <property type="match status" value="1"/>
</dbReference>
<dbReference type="PANTHER" id="PTHR44167:SF24">
    <property type="entry name" value="SERINE_THREONINE-PROTEIN KINASE CHK2"/>
    <property type="match status" value="1"/>
</dbReference>
<dbReference type="InterPro" id="IPR008271">
    <property type="entry name" value="Ser/Thr_kinase_AS"/>
</dbReference>
<keyword evidence="4" id="KW-0808">Transferase</keyword>
<sequence length="722" mass="84923">MLKKLINYILMSDISDRRSDNESDTMEIVSCGTFGVTFIKDRYIVKVPHGREITGILINKLLDKSVNELITDEKNKCLLDALVKIMPILPIEDADRSFIYNLINYILGKIYNIQDTDNQLIEMDINPNETIYKIFQSYFENKYVNSDVRKIFDDALEQANFPDMMEEDMIKEIKILKELHKETTHANIIKYIDLKDKKFSVQLGLLRCQGTLKKINLKETTIEKQNNILRNIGYQLLSAIHFIHEKGYCHCDIKCDNITYVRGDDNSILIQLIDFGGALTLEQVIDGQGITKGYTYMTKLIALSHGYNIQFNKFKYYDEDTHSNLKHYFDISIFDKPKVNEIKGLLNDEINNNNNFKDYLKELCIDMDVDVALGVLYYLYRVCINSIPIECSLDMINSDYNEQKKTKVSDLIIQRREIYERIRITFERINRIEDRKLNRYIYEFNTNEQINIIDKHIINKLLLIKVDNRKIIMEVFIELNSNKSQLIKIQLPRHIENERELKTLQEGLYDERLTEIFPCIDHFINKSAGPRTSDLKDDLGRYIRDLQHGLNIGDKITDDKLQQLKIKYEDLSIKEHFATDPILSKIILHTDINFDGWIQHDELDNLTYHDSLVTSNRDNKMSSRRFIRKLVNYRLDEEKKQAEEKLTKAETQEDKETAIQELEVIIDKINKAEKQEEKEEKEEKDAYNKDETNKEGITILQKLLVVIFISLFLVFMLAKVNK</sequence>
<keyword evidence="2" id="KW-0472">Membrane</keyword>
<proteinExistence type="predicted"/>
<dbReference type="InterPro" id="IPR011009">
    <property type="entry name" value="Kinase-like_dom_sf"/>
</dbReference>
<dbReference type="SMART" id="SM00220">
    <property type="entry name" value="S_TKc"/>
    <property type="match status" value="1"/>
</dbReference>
<feature type="domain" description="Protein kinase" evidence="3">
    <location>
        <begin position="23"/>
        <end position="441"/>
    </location>
</feature>
<dbReference type="PROSITE" id="PS00108">
    <property type="entry name" value="PROTEIN_KINASE_ST"/>
    <property type="match status" value="1"/>
</dbReference>
<protein>
    <submittedName>
        <fullName evidence="4">Protein kinase domain protein</fullName>
    </submittedName>
</protein>
<dbReference type="InterPro" id="IPR000719">
    <property type="entry name" value="Prot_kinase_dom"/>
</dbReference>
<feature type="coiled-coil region" evidence="1">
    <location>
        <begin position="632"/>
        <end position="690"/>
    </location>
</feature>
<dbReference type="PANTHER" id="PTHR44167">
    <property type="entry name" value="OVARIAN-SPECIFIC SERINE/THREONINE-PROTEIN KINASE LOK-RELATED"/>
    <property type="match status" value="1"/>
</dbReference>
<keyword evidence="1" id="KW-0175">Coiled coil</keyword>
<dbReference type="SUPFAM" id="SSF56112">
    <property type="entry name" value="Protein kinase-like (PK-like)"/>
    <property type="match status" value="1"/>
</dbReference>
<accession>A0A5J6VJS0</accession>
<dbReference type="Pfam" id="PF00069">
    <property type="entry name" value="Pkinase"/>
    <property type="match status" value="1"/>
</dbReference>
<dbReference type="EMBL" id="MN448282">
    <property type="protein sequence ID" value="QFG74180.1"/>
    <property type="molecule type" value="Genomic_DNA"/>
</dbReference>